<dbReference type="EC" id="3.2.1.-" evidence="9"/>
<evidence type="ECO:0000256" key="6">
    <source>
        <dbReference type="PIRSR" id="PIRSR601382-1"/>
    </source>
</evidence>
<dbReference type="Proteomes" id="UP000462212">
    <property type="component" value="Unassembled WGS sequence"/>
</dbReference>
<dbReference type="InterPro" id="IPR012341">
    <property type="entry name" value="6hp_glycosidase-like_sf"/>
</dbReference>
<dbReference type="SUPFAM" id="SSF48225">
    <property type="entry name" value="Seven-hairpin glycosidases"/>
    <property type="match status" value="1"/>
</dbReference>
<evidence type="ECO:0000256" key="4">
    <source>
        <dbReference type="ARBA" id="ARBA00022801"/>
    </source>
</evidence>
<dbReference type="UniPathway" id="UPA00378"/>
<name>A0A8H8UBY9_9HELO</name>
<evidence type="ECO:0000256" key="9">
    <source>
        <dbReference type="RuleBase" id="RU361193"/>
    </source>
</evidence>
<feature type="active site" evidence="6">
    <location>
        <position position="329"/>
    </location>
</feature>
<dbReference type="AlphaFoldDB" id="A0A8H8UBY9"/>
<sequence length="586" mass="66158">MLMRSSRRSLRYVIIAAIIICIIYLQRPIAPDRPAEGGSGGFEYIEEFLPKGWGKTSKIHAVKSSFDWSKVSRRNPIPSTIPLPKGRPHSLPRIQHIFPKESRIALAQLESQRQSVRRAFQKCWRSYKEHAWMRDELMPLSGGSKDTFGGWAATLIDSLDTLWIMRLEAEFKDAVAAVATIDWNYTNNTSCNIFETTIRHLGGLISAYDLSNSQVLLDKAIELGDMLYAGFDTPNGMPPFWLDFEKAKAGELEADSHGPIASPGSLSLEFTRLSQITKDPKYYAAISRITDLIERHQSTTQIPGMWPTMIDSRNEGFNLREFSIGALADSLYEYFPKMHALMGGLNPVYEKLTISSLDTIKKNALFRPMLADEEDILFAGRIRVNEDGGIDLVPEGQHLSCFAGGMYALSGRLFGRDDHVDLGVRLARGCSYAYAAFPTGIMPEIFNMFPCETLDGCAWDEEMWELDGDHNLPKGFKNARDPSYLLRPEAIESVFLLYRITGLVEFRDAAWNMFQAIQNATETEFGNARIEDVTVSGEPPKKTDSMESFWLSETLKYFYLVFSPPDLISLDDYVLNTEAHPLKRLK</sequence>
<evidence type="ECO:0000256" key="8">
    <source>
        <dbReference type="PIRSR" id="PIRSR601382-3"/>
    </source>
</evidence>
<gene>
    <name evidence="11" type="primary">MNS1</name>
    <name evidence="11" type="ORF">LSUB1_G003917</name>
</gene>
<evidence type="ECO:0000256" key="2">
    <source>
        <dbReference type="ARBA" id="ARBA00004922"/>
    </source>
</evidence>
<feature type="transmembrane region" description="Helical" evidence="10">
    <location>
        <begin position="9"/>
        <end position="25"/>
    </location>
</feature>
<keyword evidence="10" id="KW-0812">Transmembrane</keyword>
<comment type="similarity">
    <text evidence="3 9">Belongs to the glycosyl hydrolase 47 family.</text>
</comment>
<comment type="cofactor">
    <cofactor evidence="1 7">
        <name>Ca(2+)</name>
        <dbReference type="ChEBI" id="CHEBI:29108"/>
    </cofactor>
</comment>
<keyword evidence="12" id="KW-1185">Reference proteome</keyword>
<accession>A0A8H8UBY9</accession>
<dbReference type="PANTHER" id="PTHR11742:SF89">
    <property type="entry name" value="ALPHA-1,2-MANNOSIDASE"/>
    <property type="match status" value="1"/>
</dbReference>
<evidence type="ECO:0000313" key="12">
    <source>
        <dbReference type="Proteomes" id="UP000462212"/>
    </source>
</evidence>
<dbReference type="GO" id="GO:0004571">
    <property type="term" value="F:mannosyl-oligosaccharide 1,2-alpha-mannosidase activity"/>
    <property type="evidence" value="ECO:0007669"/>
    <property type="project" value="InterPro"/>
</dbReference>
<keyword evidence="10" id="KW-0472">Membrane</keyword>
<dbReference type="GO" id="GO:0005783">
    <property type="term" value="C:endoplasmic reticulum"/>
    <property type="evidence" value="ECO:0007669"/>
    <property type="project" value="TreeGrafter"/>
</dbReference>
<feature type="active site" description="Proton donor" evidence="6">
    <location>
        <position position="444"/>
    </location>
</feature>
<evidence type="ECO:0000256" key="3">
    <source>
        <dbReference type="ARBA" id="ARBA00007658"/>
    </source>
</evidence>
<reference evidence="11 12" key="1">
    <citation type="submission" date="2018-05" db="EMBL/GenBank/DDBJ databases">
        <title>Genome sequencing and assembly of the regulated plant pathogen Lachnellula willkommii and related sister species for the development of diagnostic species identification markers.</title>
        <authorList>
            <person name="Giroux E."/>
            <person name="Bilodeau G."/>
        </authorList>
    </citation>
    <scope>NUCLEOTIDE SEQUENCE [LARGE SCALE GENOMIC DNA]</scope>
    <source>
        <strain evidence="11 12">CBS 197.66</strain>
    </source>
</reference>
<comment type="caution">
    <text evidence="11">The sequence shown here is derived from an EMBL/GenBank/DDBJ whole genome shotgun (WGS) entry which is preliminary data.</text>
</comment>
<protein>
    <recommendedName>
        <fullName evidence="9">alpha-1,2-Mannosidase</fullName>
        <ecNumber evidence="9">3.2.1.-</ecNumber>
    </recommendedName>
</protein>
<dbReference type="FunFam" id="1.50.10.10:FF:000037">
    <property type="entry name" value="alpha-1,2-Mannosidase"/>
    <property type="match status" value="1"/>
</dbReference>
<evidence type="ECO:0000256" key="7">
    <source>
        <dbReference type="PIRSR" id="PIRSR601382-2"/>
    </source>
</evidence>
<feature type="active site" evidence="6">
    <location>
        <position position="489"/>
    </location>
</feature>
<feature type="active site" description="Proton donor" evidence="6">
    <location>
        <position position="195"/>
    </location>
</feature>
<evidence type="ECO:0000256" key="10">
    <source>
        <dbReference type="SAM" id="Phobius"/>
    </source>
</evidence>
<feature type="binding site" evidence="7">
    <location>
        <position position="577"/>
    </location>
    <ligand>
        <name>Ca(2+)</name>
        <dbReference type="ChEBI" id="CHEBI:29108"/>
    </ligand>
</feature>
<dbReference type="Gene3D" id="1.50.10.10">
    <property type="match status" value="1"/>
</dbReference>
<dbReference type="OrthoDB" id="8118055at2759"/>
<dbReference type="PANTHER" id="PTHR11742">
    <property type="entry name" value="MANNOSYL-OLIGOSACCHARIDE ALPHA-1,2-MANNOSIDASE-RELATED"/>
    <property type="match status" value="1"/>
</dbReference>
<evidence type="ECO:0000256" key="1">
    <source>
        <dbReference type="ARBA" id="ARBA00001913"/>
    </source>
</evidence>
<dbReference type="GO" id="GO:0036503">
    <property type="term" value="P:ERAD pathway"/>
    <property type="evidence" value="ECO:0007669"/>
    <property type="project" value="UniProtKB-ARBA"/>
</dbReference>
<dbReference type="PRINTS" id="PR00747">
    <property type="entry name" value="GLYHDRLASE47"/>
</dbReference>
<dbReference type="InterPro" id="IPR036026">
    <property type="entry name" value="Seven-hairpin_glycosidases"/>
</dbReference>
<keyword evidence="9" id="KW-0326">Glycosidase</keyword>
<organism evidence="11 12">
    <name type="scientific">Lachnellula subtilissima</name>
    <dbReference type="NCBI Taxonomy" id="602034"/>
    <lineage>
        <taxon>Eukaryota</taxon>
        <taxon>Fungi</taxon>
        <taxon>Dikarya</taxon>
        <taxon>Ascomycota</taxon>
        <taxon>Pezizomycotina</taxon>
        <taxon>Leotiomycetes</taxon>
        <taxon>Helotiales</taxon>
        <taxon>Lachnaceae</taxon>
        <taxon>Lachnellula</taxon>
    </lineage>
</organism>
<dbReference type="InterPro" id="IPR050749">
    <property type="entry name" value="Glycosyl_Hydrolase_47"/>
</dbReference>
<dbReference type="EMBL" id="QGMJ01000105">
    <property type="protein sequence ID" value="TVY42218.1"/>
    <property type="molecule type" value="Genomic_DNA"/>
</dbReference>
<dbReference type="GO" id="GO:0005975">
    <property type="term" value="P:carbohydrate metabolic process"/>
    <property type="evidence" value="ECO:0007669"/>
    <property type="project" value="InterPro"/>
</dbReference>
<keyword evidence="4 9" id="KW-0378">Hydrolase</keyword>
<keyword evidence="5 8" id="KW-1015">Disulfide bond</keyword>
<dbReference type="Pfam" id="PF01532">
    <property type="entry name" value="Glyco_hydro_47"/>
    <property type="match status" value="1"/>
</dbReference>
<evidence type="ECO:0000256" key="5">
    <source>
        <dbReference type="ARBA" id="ARBA00023157"/>
    </source>
</evidence>
<proteinExistence type="inferred from homology"/>
<keyword evidence="10" id="KW-1133">Transmembrane helix</keyword>
<feature type="disulfide bond" evidence="8">
    <location>
        <begin position="401"/>
        <end position="430"/>
    </location>
</feature>
<comment type="pathway">
    <text evidence="2">Protein modification; protein glycosylation.</text>
</comment>
<dbReference type="GO" id="GO:0016020">
    <property type="term" value="C:membrane"/>
    <property type="evidence" value="ECO:0007669"/>
    <property type="project" value="InterPro"/>
</dbReference>
<keyword evidence="7" id="KW-0106">Calcium</keyword>
<dbReference type="GO" id="GO:0005509">
    <property type="term" value="F:calcium ion binding"/>
    <property type="evidence" value="ECO:0007669"/>
    <property type="project" value="InterPro"/>
</dbReference>
<keyword evidence="7" id="KW-0479">Metal-binding</keyword>
<dbReference type="InterPro" id="IPR001382">
    <property type="entry name" value="Glyco_hydro_47"/>
</dbReference>
<evidence type="ECO:0000313" key="11">
    <source>
        <dbReference type="EMBL" id="TVY42218.1"/>
    </source>
</evidence>